<gene>
    <name evidence="1" type="ORF">DSTB1V02_LOCUS8137</name>
</gene>
<dbReference type="EMBL" id="CAJPEV010001793">
    <property type="protein sequence ID" value="CAG0894360.1"/>
    <property type="molecule type" value="Genomic_DNA"/>
</dbReference>
<protein>
    <submittedName>
        <fullName evidence="1">Uncharacterized protein</fullName>
    </submittedName>
</protein>
<keyword evidence="2" id="KW-1185">Reference proteome</keyword>
<dbReference type="EMBL" id="LR901310">
    <property type="protein sequence ID" value="CAD7248319.1"/>
    <property type="molecule type" value="Genomic_DNA"/>
</dbReference>
<sequence>MSRAAKGRSSMKLYLGETGRRRKTIAAEFLKEPLHRVLHGLFHLQPFFPRDSPIAADAFLRRLGALRHCADAAPRMQPWKRGLVRDICRTLLQPRPRKTIGESSVVTDHHPPIAWFCGPGRGTVARCFAFRHFRIRFVITEEKGDRDKGGKMGGLRLVDRFSAFQPKDTKLTSFLALKVKFVGRAIQNKSFHDRAESLRWSRNEIAEREICKLVARWKGETVCDAGGGWRSFRMSLSSDDATQRRVSRIRANDLDLQSFIDSAVQVLLRMLKLASHDVIVPKLAYRKAEKFNSISFYVQQVQRRELKIQRVTHACVRGHTSDLVSLQWLPDSTRGTGDLKRGAMGNDIDPEEYPFMSMGSFCL</sequence>
<reference evidence="1" key="1">
    <citation type="submission" date="2020-11" db="EMBL/GenBank/DDBJ databases">
        <authorList>
            <person name="Tran Van P."/>
        </authorList>
    </citation>
    <scope>NUCLEOTIDE SEQUENCE</scope>
</reference>
<name>A0A7R8XJ14_9CRUS</name>
<accession>A0A7R8XJ14</accession>
<evidence type="ECO:0000313" key="1">
    <source>
        <dbReference type="EMBL" id="CAD7248319.1"/>
    </source>
</evidence>
<dbReference type="Proteomes" id="UP000677054">
    <property type="component" value="Unassembled WGS sequence"/>
</dbReference>
<dbReference type="AlphaFoldDB" id="A0A7R8XJ14"/>
<organism evidence="1">
    <name type="scientific">Darwinula stevensoni</name>
    <dbReference type="NCBI Taxonomy" id="69355"/>
    <lineage>
        <taxon>Eukaryota</taxon>
        <taxon>Metazoa</taxon>
        <taxon>Ecdysozoa</taxon>
        <taxon>Arthropoda</taxon>
        <taxon>Crustacea</taxon>
        <taxon>Oligostraca</taxon>
        <taxon>Ostracoda</taxon>
        <taxon>Podocopa</taxon>
        <taxon>Podocopida</taxon>
        <taxon>Darwinulocopina</taxon>
        <taxon>Darwinuloidea</taxon>
        <taxon>Darwinulidae</taxon>
        <taxon>Darwinula</taxon>
    </lineage>
</organism>
<evidence type="ECO:0000313" key="2">
    <source>
        <dbReference type="Proteomes" id="UP000677054"/>
    </source>
</evidence>
<proteinExistence type="predicted"/>